<evidence type="ECO:0000313" key="3">
    <source>
        <dbReference type="Proteomes" id="UP000006663"/>
    </source>
</evidence>
<sequence length="415" mass="46495">MLMVEKDPQSSRRSVLKCLGATALVMGTIGEVSHSAKAKKSISHTTLRGKVSSPIDVKEIEKEKEKFLNKLTKNRSRAFLDAEQAFNSESIIGYNLIRLKKGTVHEQFVVVNRENKNQIETNKRVNNSGTSSEVTNKTGVRPNTATESPSSVNKWLHSKADELLMRGVNEVESSTSTTQAQVTSSDEVDWSSWEQFGKTDVYFQLPPDDLNTRPGNIELTNRIRRSSEDSRVSARTKIRMEPGRQICNDDRDEYCSPSVQTGWLNRRCVINHDWDQYKNDVSTEDLIVGTTPEGQESDVQGTYTGSISLKLDRNPELNLGYSTSVTYPGSDLTDKTTKATGRAEFEWEANTPKSTSAKNNAIFSVASGARYKPSCSGQIVFLDIDIDFVHSFDLEGNWVNKIVNDKHYSYYADCE</sequence>
<dbReference type="eggNOG" id="arCOG10650">
    <property type="taxonomic scope" value="Archaea"/>
</dbReference>
<evidence type="ECO:0000313" key="2">
    <source>
        <dbReference type="EMBL" id="ADQ67345.1"/>
    </source>
</evidence>
<dbReference type="HOGENOM" id="CLU_661579_0_0_2"/>
<feature type="compositionally biased region" description="Polar residues" evidence="1">
    <location>
        <begin position="124"/>
        <end position="152"/>
    </location>
</feature>
<dbReference type="STRING" id="469382.Hbor_17770"/>
<accession>E4NME0</accession>
<feature type="region of interest" description="Disordered" evidence="1">
    <location>
        <begin position="121"/>
        <end position="152"/>
    </location>
</feature>
<dbReference type="KEGG" id="hbo:Hbor_17770"/>
<organism evidence="2 3">
    <name type="scientific">Halogeometricum borinquense (strain ATCC 700274 / DSM 11551 / JCM 10706 / KCTC 4070 / PR3)</name>
    <dbReference type="NCBI Taxonomy" id="469382"/>
    <lineage>
        <taxon>Archaea</taxon>
        <taxon>Methanobacteriati</taxon>
        <taxon>Methanobacteriota</taxon>
        <taxon>Stenosarchaea group</taxon>
        <taxon>Halobacteria</taxon>
        <taxon>Halobacteriales</taxon>
        <taxon>Haloferacaceae</taxon>
        <taxon>Halogeometricum</taxon>
    </lineage>
</organism>
<protein>
    <submittedName>
        <fullName evidence="2">Uncharacterized protein</fullName>
    </submittedName>
</protein>
<evidence type="ECO:0000256" key="1">
    <source>
        <dbReference type="SAM" id="MobiDB-lite"/>
    </source>
</evidence>
<dbReference type="PROSITE" id="PS51318">
    <property type="entry name" value="TAT"/>
    <property type="match status" value="1"/>
</dbReference>
<proteinExistence type="predicted"/>
<dbReference type="AlphaFoldDB" id="E4NME0"/>
<reference evidence="2 3" key="1">
    <citation type="journal article" date="2009" name="Stand. Genomic Sci.">
        <title>Complete genome sequence of Halogeometricum borinquense type strain (PR3).</title>
        <authorList>
            <person name="Malfatti S."/>
            <person name="Tindall B.J."/>
            <person name="Schneider S."/>
            <person name="Fahnrich R."/>
            <person name="Lapidus A."/>
            <person name="Labuttii K."/>
            <person name="Copeland A."/>
            <person name="Glavina Del Rio T."/>
            <person name="Nolan M."/>
            <person name="Chen F."/>
            <person name="Lucas S."/>
            <person name="Tice H."/>
            <person name="Cheng J.F."/>
            <person name="Bruce D."/>
            <person name="Goodwin L."/>
            <person name="Pitluck S."/>
            <person name="Anderson I."/>
            <person name="Pati A."/>
            <person name="Ivanova N."/>
            <person name="Mavromatis K."/>
            <person name="Chen A."/>
            <person name="Palaniappan K."/>
            <person name="D'haeseleer P."/>
            <person name="Goker M."/>
            <person name="Bristow J."/>
            <person name="Eisen J.A."/>
            <person name="Markowitz V."/>
            <person name="Hugenholtz P."/>
            <person name="Kyrpides N.C."/>
            <person name="Klenk H.P."/>
            <person name="Chain P."/>
        </authorList>
    </citation>
    <scope>NUCLEOTIDE SEQUENCE [LARGE SCALE GENOMIC DNA]</scope>
    <source>
        <strain evidence="3">ATCC 700274 / DSM 11551 / JCM 10706 / KCTC 4070 / PR3</strain>
    </source>
</reference>
<keyword evidence="3" id="KW-1185">Reference proteome</keyword>
<gene>
    <name evidence="2" type="ordered locus">Hbor_17770</name>
</gene>
<dbReference type="Proteomes" id="UP000006663">
    <property type="component" value="Chromosome"/>
</dbReference>
<dbReference type="InterPro" id="IPR006311">
    <property type="entry name" value="TAT_signal"/>
</dbReference>
<dbReference type="EMBL" id="CP001690">
    <property type="protein sequence ID" value="ADQ67345.1"/>
    <property type="molecule type" value="Genomic_DNA"/>
</dbReference>
<name>E4NME0_HALBP</name>